<keyword evidence="15" id="KW-1185">Reference proteome</keyword>
<organism evidence="14 15">
    <name type="scientific">Keratinibaculum paraultunense</name>
    <dbReference type="NCBI Taxonomy" id="1278232"/>
    <lineage>
        <taxon>Bacteria</taxon>
        <taxon>Bacillati</taxon>
        <taxon>Bacillota</taxon>
        <taxon>Tissierellia</taxon>
        <taxon>Tissierellales</taxon>
        <taxon>Tepidimicrobiaceae</taxon>
        <taxon>Keratinibaculum</taxon>
    </lineage>
</organism>
<evidence type="ECO:0000256" key="7">
    <source>
        <dbReference type="ARBA" id="ARBA00023002"/>
    </source>
</evidence>
<dbReference type="EMBL" id="SMAE01000004">
    <property type="protein sequence ID" value="TCS90623.1"/>
    <property type="molecule type" value="Genomic_DNA"/>
</dbReference>
<dbReference type="PANTHER" id="PTHR43371:SF1">
    <property type="entry name" value="RIBONUCLEOSIDE-DIPHOSPHATE REDUCTASE"/>
    <property type="match status" value="1"/>
</dbReference>
<evidence type="ECO:0000256" key="3">
    <source>
        <dbReference type="ARBA" id="ARBA00022628"/>
    </source>
</evidence>
<dbReference type="CDD" id="cd02888">
    <property type="entry name" value="RNR_II_dimer"/>
    <property type="match status" value="1"/>
</dbReference>
<dbReference type="OrthoDB" id="9762933at2"/>
<proteinExistence type="inferred from homology"/>
<evidence type="ECO:0000256" key="1">
    <source>
        <dbReference type="ARBA" id="ARBA00001922"/>
    </source>
</evidence>
<accession>A0A4V2UUH5</accession>
<comment type="cofactor">
    <cofactor evidence="1 12">
        <name>adenosylcob(III)alamin</name>
        <dbReference type="ChEBI" id="CHEBI:18408"/>
    </cofactor>
</comment>
<evidence type="ECO:0000256" key="10">
    <source>
        <dbReference type="ARBA" id="ARBA00047754"/>
    </source>
</evidence>
<keyword evidence="6 11" id="KW-0067">ATP-binding</keyword>
<keyword evidence="5 11" id="KW-0547">Nucleotide-binding</keyword>
<dbReference type="PANTHER" id="PTHR43371">
    <property type="entry name" value="VITAMIN B12-DEPENDENT RIBONUCLEOTIDE REDUCTASE"/>
    <property type="match status" value="1"/>
</dbReference>
<dbReference type="InterPro" id="IPR000788">
    <property type="entry name" value="RNR_lg_C"/>
</dbReference>
<dbReference type="InterPro" id="IPR050862">
    <property type="entry name" value="RdRp_reductase_class-2"/>
</dbReference>
<keyword evidence="7 12" id="KW-0560">Oxidoreductase</keyword>
<evidence type="ECO:0000256" key="4">
    <source>
        <dbReference type="ARBA" id="ARBA00022634"/>
    </source>
</evidence>
<dbReference type="SUPFAM" id="SSF51998">
    <property type="entry name" value="PFL-like glycyl radical enzymes"/>
    <property type="match status" value="1"/>
</dbReference>
<comment type="catalytic activity">
    <reaction evidence="10 12">
        <text>a 2'-deoxyribonucleoside 5'-diphosphate + [thioredoxin]-disulfide + H2O = a ribonucleoside 5'-diphosphate + [thioredoxin]-dithiol</text>
        <dbReference type="Rhea" id="RHEA:23252"/>
        <dbReference type="Rhea" id="RHEA-COMP:10698"/>
        <dbReference type="Rhea" id="RHEA-COMP:10700"/>
        <dbReference type="ChEBI" id="CHEBI:15377"/>
        <dbReference type="ChEBI" id="CHEBI:29950"/>
        <dbReference type="ChEBI" id="CHEBI:50058"/>
        <dbReference type="ChEBI" id="CHEBI:57930"/>
        <dbReference type="ChEBI" id="CHEBI:73316"/>
        <dbReference type="EC" id="1.17.4.1"/>
    </reaction>
</comment>
<dbReference type="RefSeq" id="WP_132026983.1">
    <property type="nucleotide sequence ID" value="NZ_CP068564.1"/>
</dbReference>
<dbReference type="InterPro" id="IPR013344">
    <property type="entry name" value="RNR_NrdJ/NrdZ"/>
</dbReference>
<dbReference type="EC" id="1.17.4.1" evidence="12"/>
<protein>
    <recommendedName>
        <fullName evidence="12">Vitamin B12-dependent ribonucleotide reductase</fullName>
        <ecNumber evidence="12">1.17.4.1</ecNumber>
    </recommendedName>
</protein>
<dbReference type="GO" id="GO:0005524">
    <property type="term" value="F:ATP binding"/>
    <property type="evidence" value="ECO:0007669"/>
    <property type="project" value="UniProtKB-UniRule"/>
</dbReference>
<evidence type="ECO:0000256" key="11">
    <source>
        <dbReference type="PROSITE-ProRule" id="PRU00492"/>
    </source>
</evidence>
<dbReference type="GO" id="GO:0031419">
    <property type="term" value="F:cobalamin binding"/>
    <property type="evidence" value="ECO:0007669"/>
    <property type="project" value="UniProtKB-KW"/>
</dbReference>
<dbReference type="PROSITE" id="PS51161">
    <property type="entry name" value="ATP_CONE"/>
    <property type="match status" value="1"/>
</dbReference>
<evidence type="ECO:0000256" key="9">
    <source>
        <dbReference type="ARBA" id="ARBA00023285"/>
    </source>
</evidence>
<keyword evidence="9 12" id="KW-0170">Cobalt</keyword>
<evidence type="ECO:0000256" key="12">
    <source>
        <dbReference type="RuleBase" id="RU364064"/>
    </source>
</evidence>
<name>A0A4V2UUH5_9FIRM</name>
<reference evidence="14 15" key="1">
    <citation type="submission" date="2019-03" db="EMBL/GenBank/DDBJ databases">
        <title>Genomic Encyclopedia of Type Strains, Phase IV (KMG-IV): sequencing the most valuable type-strain genomes for metagenomic binning, comparative biology and taxonomic classification.</title>
        <authorList>
            <person name="Goeker M."/>
        </authorList>
    </citation>
    <scope>NUCLEOTIDE SEQUENCE [LARGE SCALE GENOMIC DNA]</scope>
    <source>
        <strain evidence="14 15">DSM 26752</strain>
    </source>
</reference>
<sequence length="710" mass="80895">MLKVEKRNGMIVDFDGEKIVNAICKAMAETEQGIDEEIAKGIANKAFDTFKNLGIINIEKIQDFVEVELMRERPDVAKKYILYRDKRAKLRKYGWEMTDLQRDIYEKKYRYENESFDEFLTRVSGGNNYIKKAIKDKKFMPAGRILAGRGLDKYGRKITLSNCYVMPKVEDNIESIFDTAKYMARTYSYGGGVGIDLSKLRPRGAKVNNAANTTTGAVSFMDLYSLVTGLIGMKGRRGALMLSMDCNHPDIEEFIDVKNDLNKINYANISVNVTDDFMRAVEEDKDYELYFYVDATGEEIRKIIKARKLFRKIAENNWNMAEPGVLYQDRINSWHLMSEDDSFKFAGVNPCAEETLPAYGSCNLSSINLSEFVKNPFTSKANFDFKGFAEMVREGIIYLNEVLDENINLHPLKEQRELSRDLRQIGLGIMGVADMFIKMGIKYGSEESIELIHHIGKVLVNEALKQSALLAAEYGPFPRYNREAILKSPFLLSNAEEDVLELIKKYGLRNSQLLTIPPTGSISTLIGCSSGLEPIFQISYIRKSESLHGGDTYYRVFTPIVKEYMDKYNIVREEDLPDYFVTTLNLDYKARIDVQAAWQQYIDASISSTVNVPNDFTVEQVEELYMYAWKKGLKGVTIYRDGCARTGVLITDKTNLNRFERIEKLQREINKLIEEHLKENPDVCPMCGGVLVHSGGCAECRDCGYSPCSI</sequence>
<keyword evidence="3 12" id="KW-0846">Cobalamin</keyword>
<dbReference type="NCBIfam" id="TIGR02504">
    <property type="entry name" value="NrdJ_Z"/>
    <property type="match status" value="1"/>
</dbReference>
<comment type="caution">
    <text evidence="14">The sequence shown here is derived from an EMBL/GenBank/DDBJ whole genome shotgun (WGS) entry which is preliminary data.</text>
</comment>
<dbReference type="Pfam" id="PF02867">
    <property type="entry name" value="Ribonuc_red_lgC"/>
    <property type="match status" value="1"/>
</dbReference>
<evidence type="ECO:0000256" key="6">
    <source>
        <dbReference type="ARBA" id="ARBA00022840"/>
    </source>
</evidence>
<comment type="function">
    <text evidence="12">Catalyzes the reduction of ribonucleotides to deoxyribonucleotides. May function to provide a pool of deoxyribonucleotide precursors for DNA repair during oxygen limitation and/or for immediate growth after restoration of oxygen.</text>
</comment>
<dbReference type="PRINTS" id="PR01183">
    <property type="entry name" value="RIBORDTASEM1"/>
</dbReference>
<keyword evidence="8" id="KW-1015">Disulfide bond</keyword>
<feature type="domain" description="ATP-cone" evidence="13">
    <location>
        <begin position="2"/>
        <end position="91"/>
    </location>
</feature>
<evidence type="ECO:0000259" key="13">
    <source>
        <dbReference type="PROSITE" id="PS51161"/>
    </source>
</evidence>
<evidence type="ECO:0000313" key="14">
    <source>
        <dbReference type="EMBL" id="TCS90623.1"/>
    </source>
</evidence>
<gene>
    <name evidence="14" type="ORF">EDD65_104166</name>
</gene>
<dbReference type="InterPro" id="IPR005144">
    <property type="entry name" value="ATP-cone_dom"/>
</dbReference>
<evidence type="ECO:0000256" key="8">
    <source>
        <dbReference type="ARBA" id="ARBA00023157"/>
    </source>
</evidence>
<evidence type="ECO:0000256" key="2">
    <source>
        <dbReference type="ARBA" id="ARBA00007405"/>
    </source>
</evidence>
<evidence type="ECO:0000256" key="5">
    <source>
        <dbReference type="ARBA" id="ARBA00022741"/>
    </source>
</evidence>
<keyword evidence="4 12" id="KW-0237">DNA synthesis</keyword>
<dbReference type="Proteomes" id="UP000294567">
    <property type="component" value="Unassembled WGS sequence"/>
</dbReference>
<dbReference type="GO" id="GO:0071897">
    <property type="term" value="P:DNA biosynthetic process"/>
    <property type="evidence" value="ECO:0007669"/>
    <property type="project" value="UniProtKB-KW"/>
</dbReference>
<dbReference type="GO" id="GO:0004748">
    <property type="term" value="F:ribonucleoside-diphosphate reductase activity, thioredoxin disulfide as acceptor"/>
    <property type="evidence" value="ECO:0007669"/>
    <property type="project" value="UniProtKB-EC"/>
</dbReference>
<dbReference type="Gene3D" id="3.20.70.20">
    <property type="match status" value="1"/>
</dbReference>
<comment type="similarity">
    <text evidence="2 12">Belongs to the ribonucleoside diphosphate reductase class-2 family.</text>
</comment>
<dbReference type="AlphaFoldDB" id="A0A4V2UUH5"/>
<dbReference type="Pfam" id="PF03477">
    <property type="entry name" value="ATP-cone"/>
    <property type="match status" value="1"/>
</dbReference>
<evidence type="ECO:0000313" key="15">
    <source>
        <dbReference type="Proteomes" id="UP000294567"/>
    </source>
</evidence>